<dbReference type="STRING" id="15368.I1H0A5"/>
<dbReference type="PANTHER" id="PTHR31642">
    <property type="entry name" value="TRICHOTHECENE 3-O-ACETYLTRANSFERASE"/>
    <property type="match status" value="1"/>
</dbReference>
<comment type="similarity">
    <text evidence="1">Belongs to the plant acyltransferase family.</text>
</comment>
<dbReference type="OrthoDB" id="671439at2759"/>
<gene>
    <name evidence="5" type="primary">LOC100824165</name>
    <name evidence="4" type="ORF">BRADI_1g47180v3</name>
</gene>
<organism evidence="5">
    <name type="scientific">Brachypodium distachyon</name>
    <name type="common">Purple false brome</name>
    <name type="synonym">Trachynia distachya</name>
    <dbReference type="NCBI Taxonomy" id="15368"/>
    <lineage>
        <taxon>Eukaryota</taxon>
        <taxon>Viridiplantae</taxon>
        <taxon>Streptophyta</taxon>
        <taxon>Embryophyta</taxon>
        <taxon>Tracheophyta</taxon>
        <taxon>Spermatophyta</taxon>
        <taxon>Magnoliopsida</taxon>
        <taxon>Liliopsida</taxon>
        <taxon>Poales</taxon>
        <taxon>Poaceae</taxon>
        <taxon>BOP clade</taxon>
        <taxon>Pooideae</taxon>
        <taxon>Stipodae</taxon>
        <taxon>Brachypodieae</taxon>
        <taxon>Brachypodium</taxon>
    </lineage>
</organism>
<dbReference type="GeneID" id="100824165"/>
<name>I1H0A5_BRADI</name>
<keyword evidence="3" id="KW-0012">Acyltransferase</keyword>
<accession>I1H0A5</accession>
<reference evidence="4" key="2">
    <citation type="submission" date="2017-06" db="EMBL/GenBank/DDBJ databases">
        <title>WGS assembly of Brachypodium distachyon.</title>
        <authorList>
            <consortium name="The International Brachypodium Initiative"/>
            <person name="Lucas S."/>
            <person name="Harmon-Smith M."/>
            <person name="Lail K."/>
            <person name="Tice H."/>
            <person name="Grimwood J."/>
            <person name="Bruce D."/>
            <person name="Barry K."/>
            <person name="Shu S."/>
            <person name="Lindquist E."/>
            <person name="Wang M."/>
            <person name="Pitluck S."/>
            <person name="Vogel J.P."/>
            <person name="Garvin D.F."/>
            <person name="Mockler T.C."/>
            <person name="Schmutz J."/>
            <person name="Rokhsar D."/>
            <person name="Bevan M.W."/>
        </authorList>
    </citation>
    <scope>NUCLEOTIDE SEQUENCE</scope>
    <source>
        <strain evidence="4">Bd21</strain>
    </source>
</reference>
<protein>
    <submittedName>
        <fullName evidence="4 5">Uncharacterized protein</fullName>
    </submittedName>
</protein>
<evidence type="ECO:0000256" key="2">
    <source>
        <dbReference type="ARBA" id="ARBA00022679"/>
    </source>
</evidence>
<dbReference type="InterPro" id="IPR050317">
    <property type="entry name" value="Plant_Fungal_Acyltransferase"/>
</dbReference>
<dbReference type="Pfam" id="PF02458">
    <property type="entry name" value="Transferase"/>
    <property type="match status" value="1"/>
</dbReference>
<dbReference type="PANTHER" id="PTHR31642:SF144">
    <property type="entry name" value="SPERMIDINE HYDROXYCINNAMOYL TRANSFERASE"/>
    <property type="match status" value="1"/>
</dbReference>
<dbReference type="OMA" id="FETWAGI"/>
<dbReference type="Gene3D" id="3.30.559.10">
    <property type="entry name" value="Chloramphenicol acetyltransferase-like domain"/>
    <property type="match status" value="2"/>
</dbReference>
<dbReference type="GO" id="GO:0016747">
    <property type="term" value="F:acyltransferase activity, transferring groups other than amino-acyl groups"/>
    <property type="evidence" value="ECO:0000318"/>
    <property type="project" value="GO_Central"/>
</dbReference>
<dbReference type="Gramene" id="KQK19252">
    <property type="protein sequence ID" value="KQK19252"/>
    <property type="gene ID" value="BRADI_1g47180v3"/>
</dbReference>
<dbReference type="EnsemblPlants" id="KQK19252">
    <property type="protein sequence ID" value="KQK19252"/>
    <property type="gene ID" value="BRADI_1g47180v3"/>
</dbReference>
<dbReference type="eggNOG" id="ENOG502QTJX">
    <property type="taxonomic scope" value="Eukaryota"/>
</dbReference>
<reference evidence="5" key="3">
    <citation type="submission" date="2018-08" db="UniProtKB">
        <authorList>
            <consortium name="EnsemblPlants"/>
        </authorList>
    </citation>
    <scope>IDENTIFICATION</scope>
    <source>
        <strain evidence="5">cv. Bd21</strain>
    </source>
</reference>
<evidence type="ECO:0000256" key="1">
    <source>
        <dbReference type="ARBA" id="ARBA00009861"/>
    </source>
</evidence>
<sequence length="438" mass="46927">MVMTVEVLTSELVVPAEPTPGGSIWLSNLDLAGRRGYTPTVYFFRPNNGSDESTEGFFSPEAMKASLARALVAFYPLAGRLGLDAASGRVQVDCTAEGVVFATARCQDYSLEDLMNEFVPCDAMRDLLVPPTPPPNPPCALLFVQVTRMRCGGAVLGQAMHHSVVDARGAALFFETWAGISRGAKDCLPVPPCFDHTLLAARPAPARAVLYDHPEYKPEPAPVDPVSASAAYASAIITVTKQQVAALRARCVGASTFRAVVALVWQCACRARGLASNAETRLYSMVDMRARLDPPLPAGYFGNAVVRTSVSATVDEIVSSPVVHAARLARAATSQGDDYARSLVDYLEGVDTMNLPRSGISRAHLRAISWMGMSLSDADFGWGAPAFMGPALMYYSGFVYVMNAPGKDGALALVLSLEPDSMPEFRKVFADELARLHL</sequence>
<reference evidence="4 5" key="1">
    <citation type="journal article" date="2010" name="Nature">
        <title>Genome sequencing and analysis of the model grass Brachypodium distachyon.</title>
        <authorList>
            <consortium name="International Brachypodium Initiative"/>
        </authorList>
    </citation>
    <scope>NUCLEOTIDE SEQUENCE [LARGE SCALE GENOMIC DNA]</scope>
    <source>
        <strain evidence="4 5">Bd21</strain>
    </source>
</reference>
<dbReference type="RefSeq" id="XP_003564188.1">
    <property type="nucleotide sequence ID" value="XM_003564140.4"/>
</dbReference>
<keyword evidence="2" id="KW-0808">Transferase</keyword>
<evidence type="ECO:0000313" key="6">
    <source>
        <dbReference type="Proteomes" id="UP000008810"/>
    </source>
</evidence>
<proteinExistence type="inferred from homology"/>
<dbReference type="FunCoup" id="I1H0A5">
    <property type="interactions" value="8"/>
</dbReference>
<evidence type="ECO:0000313" key="5">
    <source>
        <dbReference type="EnsemblPlants" id="KQK19252"/>
    </source>
</evidence>
<dbReference type="EMBL" id="CM000880">
    <property type="protein sequence ID" value="KQK19252.1"/>
    <property type="molecule type" value="Genomic_DNA"/>
</dbReference>
<dbReference type="Proteomes" id="UP000008810">
    <property type="component" value="Chromosome 1"/>
</dbReference>
<dbReference type="HOGENOM" id="CLU_014546_5_1_1"/>
<dbReference type="KEGG" id="bdi:100824165"/>
<evidence type="ECO:0000256" key="3">
    <source>
        <dbReference type="ARBA" id="ARBA00023315"/>
    </source>
</evidence>
<evidence type="ECO:0000313" key="4">
    <source>
        <dbReference type="EMBL" id="KQK19252.1"/>
    </source>
</evidence>
<dbReference type="InterPro" id="IPR023213">
    <property type="entry name" value="CAT-like_dom_sf"/>
</dbReference>
<keyword evidence="6" id="KW-1185">Reference proteome</keyword>
<dbReference type="AlphaFoldDB" id="I1H0A5"/>